<dbReference type="AlphaFoldDB" id="A0A314YE40"/>
<comment type="caution">
    <text evidence="2">The sequence shown here is derived from an EMBL/GenBank/DDBJ whole genome shotgun (WGS) entry which is preliminary data.</text>
</comment>
<proteinExistence type="predicted"/>
<keyword evidence="3" id="KW-1185">Reference proteome</keyword>
<reference evidence="2 3" key="1">
    <citation type="submission" date="2018-02" db="EMBL/GenBank/DDBJ databases">
        <title>Draft genome of wild Prunus yedoensis var. nudiflora.</title>
        <authorList>
            <person name="Baek S."/>
            <person name="Kim J.-H."/>
            <person name="Choi K."/>
            <person name="Kim G.-B."/>
            <person name="Cho A."/>
            <person name="Jang H."/>
            <person name="Shin C.-H."/>
            <person name="Yu H.-J."/>
            <person name="Mun J.-H."/>
        </authorList>
    </citation>
    <scope>NUCLEOTIDE SEQUENCE [LARGE SCALE GENOMIC DNA]</scope>
    <source>
        <strain evidence="3">cv. Jeju island</strain>
        <tissue evidence="2">Leaf</tissue>
    </source>
</reference>
<organism evidence="2 3">
    <name type="scientific">Prunus yedoensis var. nudiflora</name>
    <dbReference type="NCBI Taxonomy" id="2094558"/>
    <lineage>
        <taxon>Eukaryota</taxon>
        <taxon>Viridiplantae</taxon>
        <taxon>Streptophyta</taxon>
        <taxon>Embryophyta</taxon>
        <taxon>Tracheophyta</taxon>
        <taxon>Spermatophyta</taxon>
        <taxon>Magnoliopsida</taxon>
        <taxon>eudicotyledons</taxon>
        <taxon>Gunneridae</taxon>
        <taxon>Pentapetalae</taxon>
        <taxon>rosids</taxon>
        <taxon>fabids</taxon>
        <taxon>Rosales</taxon>
        <taxon>Rosaceae</taxon>
        <taxon>Amygdaloideae</taxon>
        <taxon>Amygdaleae</taxon>
        <taxon>Prunus</taxon>
    </lineage>
</organism>
<accession>A0A314YE40</accession>
<evidence type="ECO:0000313" key="2">
    <source>
        <dbReference type="EMBL" id="PQQ04673.1"/>
    </source>
</evidence>
<name>A0A314YE40_PRUYE</name>
<protein>
    <submittedName>
        <fullName evidence="2">Small subunit processome component 20 homolog isoform X1</fullName>
    </submittedName>
</protein>
<dbReference type="STRING" id="2094558.A0A314YE40"/>
<dbReference type="PANTHER" id="PTHR17695">
    <property type="entry name" value="SMALL SUBUNIT PROCESSOME COMPONENT 20 HOMOLOG"/>
    <property type="match status" value="1"/>
</dbReference>
<sequence>MRAKLVQDLNATSNSELGSLDYDNVVNAYEKISVDIFYTIRVDHALVILSHCVYDMSSEELILRHNAYKSLRSFVEFAALILGQVVNNHCEMPGMHA</sequence>
<dbReference type="InterPro" id="IPR011430">
    <property type="entry name" value="UTP20_N"/>
</dbReference>
<dbReference type="GO" id="GO:0032040">
    <property type="term" value="C:small-subunit processome"/>
    <property type="evidence" value="ECO:0007669"/>
    <property type="project" value="TreeGrafter"/>
</dbReference>
<dbReference type="InterPro" id="IPR052575">
    <property type="entry name" value="SSU_processome_comp_20"/>
</dbReference>
<dbReference type="OrthoDB" id="360653at2759"/>
<evidence type="ECO:0000313" key="3">
    <source>
        <dbReference type="Proteomes" id="UP000250321"/>
    </source>
</evidence>
<evidence type="ECO:0000259" key="1">
    <source>
        <dbReference type="Pfam" id="PF07539"/>
    </source>
</evidence>
<feature type="domain" description="U3 small nucleolar RNA-associated protein 20 N-terminal" evidence="1">
    <location>
        <begin position="3"/>
        <end position="79"/>
    </location>
</feature>
<gene>
    <name evidence="2" type="ORF">Pyn_27526</name>
</gene>
<dbReference type="GO" id="GO:0030686">
    <property type="term" value="C:90S preribosome"/>
    <property type="evidence" value="ECO:0007669"/>
    <property type="project" value="TreeGrafter"/>
</dbReference>
<dbReference type="PANTHER" id="PTHR17695:SF11">
    <property type="entry name" value="SMALL SUBUNIT PROCESSOME COMPONENT 20 HOMOLOG"/>
    <property type="match status" value="1"/>
</dbReference>
<dbReference type="Proteomes" id="UP000250321">
    <property type="component" value="Unassembled WGS sequence"/>
</dbReference>
<dbReference type="Pfam" id="PF07539">
    <property type="entry name" value="UTP20_N"/>
    <property type="match status" value="1"/>
</dbReference>
<dbReference type="EMBL" id="PJQY01001211">
    <property type="protein sequence ID" value="PQQ04673.1"/>
    <property type="molecule type" value="Genomic_DNA"/>
</dbReference>